<keyword evidence="3" id="KW-1185">Reference proteome</keyword>
<evidence type="ECO:0000313" key="3">
    <source>
        <dbReference type="Proteomes" id="UP001295444"/>
    </source>
</evidence>
<evidence type="ECO:0000313" key="2">
    <source>
        <dbReference type="EMBL" id="CAH2296442.1"/>
    </source>
</evidence>
<feature type="compositionally biased region" description="Basic and acidic residues" evidence="1">
    <location>
        <begin position="68"/>
        <end position="82"/>
    </location>
</feature>
<proteinExistence type="predicted"/>
<sequence length="97" mass="10597">YPPPTPLPSATALRALHSGFQETSRLAASSDSQSSSVSLPAPGTSRVHMRVPGRWIRSHTWPPRRSRLPSDPRAPDRLEEGAPVHWLPPLTQCSGNE</sequence>
<gene>
    <name evidence="2" type="ORF">PECUL_23A051082</name>
</gene>
<accession>A0AAD1SB67</accession>
<feature type="non-terminal residue" evidence="2">
    <location>
        <position position="97"/>
    </location>
</feature>
<feature type="compositionally biased region" description="Low complexity" evidence="1">
    <location>
        <begin position="29"/>
        <end position="38"/>
    </location>
</feature>
<feature type="region of interest" description="Disordered" evidence="1">
    <location>
        <begin position="21"/>
        <end position="97"/>
    </location>
</feature>
<dbReference type="Proteomes" id="UP001295444">
    <property type="component" value="Chromosome 05"/>
</dbReference>
<organism evidence="2 3">
    <name type="scientific">Pelobates cultripes</name>
    <name type="common">Western spadefoot toad</name>
    <dbReference type="NCBI Taxonomy" id="61616"/>
    <lineage>
        <taxon>Eukaryota</taxon>
        <taxon>Metazoa</taxon>
        <taxon>Chordata</taxon>
        <taxon>Craniata</taxon>
        <taxon>Vertebrata</taxon>
        <taxon>Euteleostomi</taxon>
        <taxon>Amphibia</taxon>
        <taxon>Batrachia</taxon>
        <taxon>Anura</taxon>
        <taxon>Pelobatoidea</taxon>
        <taxon>Pelobatidae</taxon>
        <taxon>Pelobates</taxon>
    </lineage>
</organism>
<evidence type="ECO:0000256" key="1">
    <source>
        <dbReference type="SAM" id="MobiDB-lite"/>
    </source>
</evidence>
<dbReference type="AlphaFoldDB" id="A0AAD1SB67"/>
<feature type="non-terminal residue" evidence="2">
    <location>
        <position position="1"/>
    </location>
</feature>
<reference evidence="2" key="1">
    <citation type="submission" date="2022-03" db="EMBL/GenBank/DDBJ databases">
        <authorList>
            <person name="Alioto T."/>
            <person name="Alioto T."/>
            <person name="Gomez Garrido J."/>
        </authorList>
    </citation>
    <scope>NUCLEOTIDE SEQUENCE</scope>
</reference>
<protein>
    <submittedName>
        <fullName evidence="2">Uncharacterized protein</fullName>
    </submittedName>
</protein>
<dbReference type="EMBL" id="OW240916">
    <property type="protein sequence ID" value="CAH2296442.1"/>
    <property type="molecule type" value="Genomic_DNA"/>
</dbReference>
<name>A0AAD1SB67_PELCU</name>